<evidence type="ECO:0000256" key="5">
    <source>
        <dbReference type="ARBA" id="ARBA00022679"/>
    </source>
</evidence>
<dbReference type="Pfam" id="PF08437">
    <property type="entry name" value="Glyco_transf_8C"/>
    <property type="match status" value="1"/>
</dbReference>
<proteinExistence type="inferred from homology"/>
<organism evidence="10">
    <name type="scientific">Citrobacter koseri</name>
    <name type="common">Citrobacter diversus</name>
    <dbReference type="NCBI Taxonomy" id="545"/>
    <lineage>
        <taxon>Bacteria</taxon>
        <taxon>Pseudomonadati</taxon>
        <taxon>Pseudomonadota</taxon>
        <taxon>Gammaproteobacteria</taxon>
        <taxon>Enterobacterales</taxon>
        <taxon>Enterobacteriaceae</taxon>
        <taxon>Citrobacter</taxon>
    </lineage>
</organism>
<evidence type="ECO:0000259" key="9">
    <source>
        <dbReference type="Pfam" id="PF08437"/>
    </source>
</evidence>
<evidence type="ECO:0000256" key="1">
    <source>
        <dbReference type="ARBA" id="ARBA00001946"/>
    </source>
</evidence>
<dbReference type="PATRIC" id="fig|545.12.peg.4724"/>
<dbReference type="InterPro" id="IPR013645">
    <property type="entry name" value="Glyco_transf_8N"/>
</dbReference>
<evidence type="ECO:0000256" key="6">
    <source>
        <dbReference type="ARBA" id="ARBA00022723"/>
    </source>
</evidence>
<dbReference type="Gene3D" id="3.90.550.10">
    <property type="entry name" value="Spore Coat Polysaccharide Biosynthesis Protein SpsA, Chain A"/>
    <property type="match status" value="1"/>
</dbReference>
<dbReference type="PANTHER" id="PTHR13778:SF64">
    <property type="entry name" value="LIPOPOLYSACCHARIDE 1,2-GLUCOSYLTRANSFERASE"/>
    <property type="match status" value="1"/>
</dbReference>
<dbReference type="PANTHER" id="PTHR13778">
    <property type="entry name" value="GLYCOSYLTRANSFERASE 8 DOMAIN-CONTAINING PROTEIN"/>
    <property type="match status" value="1"/>
</dbReference>
<dbReference type="SUPFAM" id="SSF53448">
    <property type="entry name" value="Nucleotide-diphospho-sugar transferases"/>
    <property type="match status" value="1"/>
</dbReference>
<keyword evidence="8" id="KW-0448">Lipopolysaccharide biosynthesis</keyword>
<comment type="cofactor">
    <cofactor evidence="1">
        <name>Mg(2+)</name>
        <dbReference type="ChEBI" id="CHEBI:18420"/>
    </cofactor>
</comment>
<dbReference type="GO" id="GO:0008918">
    <property type="term" value="F:lipopolysaccharide 3-alpha-galactosyltransferase activity"/>
    <property type="evidence" value="ECO:0007669"/>
    <property type="project" value="InterPro"/>
</dbReference>
<keyword evidence="5 10" id="KW-0808">Transferase</keyword>
<comment type="similarity">
    <text evidence="3">Belongs to the glycosyltransferase 8 family.</text>
</comment>
<dbReference type="Pfam" id="PF01501">
    <property type="entry name" value="Glyco_transf_8"/>
    <property type="match status" value="1"/>
</dbReference>
<protein>
    <submittedName>
        <fullName evidence="10">UDP-glucose:(Galactosyl) LPS alpha-1,2-glucosyltransferase</fullName>
    </submittedName>
</protein>
<dbReference type="CDD" id="cd04194">
    <property type="entry name" value="GT8_A4GalT_like"/>
    <property type="match status" value="1"/>
</dbReference>
<dbReference type="InterPro" id="IPR050748">
    <property type="entry name" value="Glycosyltrans_8_dom-fam"/>
</dbReference>
<evidence type="ECO:0000256" key="7">
    <source>
        <dbReference type="ARBA" id="ARBA00022842"/>
    </source>
</evidence>
<evidence type="ECO:0000313" key="10">
    <source>
        <dbReference type="EMBL" id="CDZ86454.1"/>
    </source>
</evidence>
<evidence type="ECO:0000256" key="8">
    <source>
        <dbReference type="ARBA" id="ARBA00022985"/>
    </source>
</evidence>
<dbReference type="GO" id="GO:0046872">
    <property type="term" value="F:metal ion binding"/>
    <property type="evidence" value="ECO:0007669"/>
    <property type="project" value="UniProtKB-KW"/>
</dbReference>
<reference evidence="10" key="1">
    <citation type="submission" date="2014-06" db="EMBL/GenBank/DDBJ databases">
        <authorList>
            <person name="Urmite Genomes Urmite Genomes"/>
        </authorList>
    </citation>
    <scope>NUCLEOTIDE SEQUENCE</scope>
</reference>
<keyword evidence="4" id="KW-0328">Glycosyltransferase</keyword>
<evidence type="ECO:0000256" key="3">
    <source>
        <dbReference type="ARBA" id="ARBA00006351"/>
    </source>
</evidence>
<sequence>MNIDFENVIIQKKVIDNATHQKSKKLNIAYGVDRNFLFGSGISMTSVLMNNPDIDIHFYVVTDYVDDEYLESVERLTQMYGTTVTVLVFDNEAFRKLPSTKAWTYAMYYRYFAFEYLSRELDSVLYLDADIVCKNSLRELTDIHFAGEYAAVVNDIDRVRLKSGQRLGIPELARDYFNSGVVFANLHVWREKKLLSKAFEVLHERQKELLYFDQDILNILFVGHVILLRRDFNCIYGVDQELKNKNEYRYQDFITESTVLIHYVGVTKPWHTWANYPVSKYFIEAYKKSAWAEKSLLNANTAKLYKRKSRHERIQRKYIRSIFSHIMYIKNKLHGAKVH</sequence>
<comment type="pathway">
    <text evidence="2">Bacterial outer membrane biogenesis; LPS core biosynthesis.</text>
</comment>
<dbReference type="AlphaFoldDB" id="A0A078LQ87"/>
<evidence type="ECO:0000256" key="4">
    <source>
        <dbReference type="ARBA" id="ARBA00022676"/>
    </source>
</evidence>
<accession>A0A078LQ87</accession>
<gene>
    <name evidence="10" type="primary">rfaJ_3</name>
    <name evidence="10" type="ORF">BN1086_04702</name>
</gene>
<name>A0A078LQ87_CITKO</name>
<feature type="domain" description="Glycosyl transferase family 8 C-terminal" evidence="9">
    <location>
        <begin position="276"/>
        <end position="332"/>
    </location>
</feature>
<keyword evidence="7" id="KW-0460">Magnesium</keyword>
<dbReference type="InterPro" id="IPR029044">
    <property type="entry name" value="Nucleotide-diphossugar_trans"/>
</dbReference>
<keyword evidence="6" id="KW-0479">Metal-binding</keyword>
<evidence type="ECO:0000256" key="2">
    <source>
        <dbReference type="ARBA" id="ARBA00004713"/>
    </source>
</evidence>
<dbReference type="EMBL" id="LK931336">
    <property type="protein sequence ID" value="CDZ86454.1"/>
    <property type="molecule type" value="Genomic_DNA"/>
</dbReference>
<dbReference type="InterPro" id="IPR002495">
    <property type="entry name" value="Glyco_trans_8"/>
</dbReference>